<comment type="caution">
    <text evidence="4">The sequence shown here is derived from an EMBL/GenBank/DDBJ whole genome shotgun (WGS) entry which is preliminary data.</text>
</comment>
<dbReference type="InterPro" id="IPR006343">
    <property type="entry name" value="DnaB/C_C"/>
</dbReference>
<dbReference type="Pfam" id="PF06970">
    <property type="entry name" value="RepA_N"/>
    <property type="match status" value="1"/>
</dbReference>
<dbReference type="Proteomes" id="UP000274117">
    <property type="component" value="Unassembled WGS sequence"/>
</dbReference>
<dbReference type="PANTHER" id="PTHR37293:SF5">
    <property type="entry name" value="DNA REPLICATION PROTEIN"/>
    <property type="match status" value="1"/>
</dbReference>
<dbReference type="InterPro" id="IPR010724">
    <property type="entry name" value="RepA_N"/>
</dbReference>
<organism evidence="4 5">
    <name type="scientific">Streptococcus suis</name>
    <dbReference type="NCBI Taxonomy" id="1307"/>
    <lineage>
        <taxon>Bacteria</taxon>
        <taxon>Bacillati</taxon>
        <taxon>Bacillota</taxon>
        <taxon>Bacilli</taxon>
        <taxon>Lactobacillales</taxon>
        <taxon>Streptococcaceae</taxon>
        <taxon>Streptococcus</taxon>
    </lineage>
</organism>
<evidence type="ECO:0000259" key="3">
    <source>
        <dbReference type="Pfam" id="PF07261"/>
    </source>
</evidence>
<proteinExistence type="inferred from homology"/>
<dbReference type="InterPro" id="IPR034829">
    <property type="entry name" value="DnaD-like_sf"/>
</dbReference>
<dbReference type="Gene3D" id="1.10.10.630">
    <property type="entry name" value="DnaD domain-like"/>
    <property type="match status" value="1"/>
</dbReference>
<feature type="domain" description="Replication initiator A N-terminal" evidence="2">
    <location>
        <begin position="15"/>
        <end position="89"/>
    </location>
</feature>
<reference evidence="4 5" key="2">
    <citation type="submission" date="2018-12" db="EMBL/GenBank/DDBJ databases">
        <title>Whole-genome sequences of fifteen clinical Streptococcus suis strains isolated from pigs between 2006 and 2018.</title>
        <authorList>
            <person name="Stevens M.J.A."/>
            <person name="Cernela N."/>
            <person name="Spoerry Serrano N."/>
            <person name="Schmitt S."/>
            <person name="Schrenzel J."/>
            <person name="Stephan R."/>
        </authorList>
    </citation>
    <scope>NUCLEOTIDE SEQUENCE [LARGE SCALE GENOMIC DNA]</scope>
    <source>
        <strain evidence="4 5">PP422</strain>
    </source>
</reference>
<evidence type="ECO:0000259" key="2">
    <source>
        <dbReference type="Pfam" id="PF06970"/>
    </source>
</evidence>
<dbReference type="SUPFAM" id="SSF158499">
    <property type="entry name" value="DnaD domain-like"/>
    <property type="match status" value="1"/>
</dbReference>
<feature type="domain" description="DnaB/C C-terminal" evidence="3">
    <location>
        <begin position="172"/>
        <end position="241"/>
    </location>
</feature>
<dbReference type="PANTHER" id="PTHR37293">
    <property type="entry name" value="PHAGE REPLICATION PROTEIN-RELATED"/>
    <property type="match status" value="1"/>
</dbReference>
<protein>
    <submittedName>
        <fullName evidence="4">DnaD domain protein</fullName>
    </submittedName>
</protein>
<comment type="similarity">
    <text evidence="1">Belongs to the DnaB/DnaD family.</text>
</comment>
<name>A0A3R8XTB2_STRSU</name>
<gene>
    <name evidence="4" type="ORF">EI998_03090</name>
</gene>
<reference evidence="4 5" key="1">
    <citation type="submission" date="2018-11" db="EMBL/GenBank/DDBJ databases">
        <authorList>
            <person name="Stevens M.J."/>
            <person name="Cernela N."/>
            <person name="Spoerry Serrano N."/>
            <person name="Schmitt S."/>
            <person name="Schrenzel J."/>
            <person name="Stephan R."/>
        </authorList>
    </citation>
    <scope>NUCLEOTIDE SEQUENCE [LARGE SCALE GENOMIC DNA]</scope>
    <source>
        <strain evidence="4 5">PP422</strain>
    </source>
</reference>
<accession>A0A3R8XTB2</accession>
<dbReference type="AlphaFoldDB" id="A0A3R8XTB2"/>
<evidence type="ECO:0000256" key="1">
    <source>
        <dbReference type="ARBA" id="ARBA00093462"/>
    </source>
</evidence>
<dbReference type="Pfam" id="PF07261">
    <property type="entry name" value="DnaB_2"/>
    <property type="match status" value="1"/>
</dbReference>
<evidence type="ECO:0000313" key="5">
    <source>
        <dbReference type="Proteomes" id="UP000274117"/>
    </source>
</evidence>
<dbReference type="InterPro" id="IPR053162">
    <property type="entry name" value="DnaD"/>
</dbReference>
<dbReference type="NCBIfam" id="TIGR01446">
    <property type="entry name" value="DnaD_dom"/>
    <property type="match status" value="1"/>
</dbReference>
<dbReference type="EMBL" id="RSDO01000004">
    <property type="protein sequence ID" value="RRR54274.1"/>
    <property type="molecule type" value="Genomic_DNA"/>
</dbReference>
<evidence type="ECO:0000313" key="4">
    <source>
        <dbReference type="EMBL" id="RRR54274.1"/>
    </source>
</evidence>
<sequence length="264" mass="31108">MESKYFTVDDFEMAQFYQMPKNFFHGEKYRELSGYAKLLYMIAIDRHKLSIKNNYIDNDGRVYHFLTIEAIQEILGISKPTAIKTKKELIDFGLLEEKKTFNQASRLYLLKYGVSKNTLYNEVKNLYPVSKKSLPTEVKKLYPNNTELNNTELNNINNNTSEQNPLKKIVYTIRQNWGKDLTPIELETVTKMLGDYPFEIINFAISEATLRNKKTIRWVERCCLDWYVYNNLETVTAIQDYLLAKKSWTRKETDAPDPNYPPPY</sequence>